<keyword evidence="3 6" id="KW-1133">Transmembrane helix</keyword>
<feature type="compositionally biased region" description="Basic and acidic residues" evidence="5">
    <location>
        <begin position="991"/>
        <end position="1002"/>
    </location>
</feature>
<feature type="region of interest" description="Disordered" evidence="5">
    <location>
        <begin position="359"/>
        <end position="403"/>
    </location>
</feature>
<evidence type="ECO:0000256" key="3">
    <source>
        <dbReference type="ARBA" id="ARBA00022989"/>
    </source>
</evidence>
<feature type="transmembrane region" description="Helical" evidence="6">
    <location>
        <begin position="263"/>
        <end position="284"/>
    </location>
</feature>
<keyword evidence="8" id="KW-1185">Reference proteome</keyword>
<organism evidence="7 8">
    <name type="scientific">Luteibacter yeojuensis</name>
    <dbReference type="NCBI Taxonomy" id="345309"/>
    <lineage>
        <taxon>Bacteria</taxon>
        <taxon>Pseudomonadati</taxon>
        <taxon>Pseudomonadota</taxon>
        <taxon>Gammaproteobacteria</taxon>
        <taxon>Lysobacterales</taxon>
        <taxon>Rhodanobacteraceae</taxon>
        <taxon>Luteibacter</taxon>
    </lineage>
</organism>
<feature type="region of interest" description="Disordered" evidence="5">
    <location>
        <begin position="326"/>
        <end position="345"/>
    </location>
</feature>
<evidence type="ECO:0000256" key="2">
    <source>
        <dbReference type="ARBA" id="ARBA00022692"/>
    </source>
</evidence>
<protein>
    <submittedName>
        <fullName evidence="7">P-type conjugative transfer protein TrbL</fullName>
    </submittedName>
</protein>
<dbReference type="InterPro" id="IPR007688">
    <property type="entry name" value="Conjugal_tfr_TrbL/VirB6"/>
</dbReference>
<dbReference type="GO" id="GO:0016020">
    <property type="term" value="C:membrane"/>
    <property type="evidence" value="ECO:0007669"/>
    <property type="project" value="UniProtKB-SubCell"/>
</dbReference>
<feature type="region of interest" description="Disordered" evidence="5">
    <location>
        <begin position="871"/>
        <end position="908"/>
    </location>
</feature>
<evidence type="ECO:0000256" key="5">
    <source>
        <dbReference type="SAM" id="MobiDB-lite"/>
    </source>
</evidence>
<feature type="transmembrane region" description="Helical" evidence="6">
    <location>
        <begin position="51"/>
        <end position="76"/>
    </location>
</feature>
<evidence type="ECO:0000256" key="6">
    <source>
        <dbReference type="SAM" id="Phobius"/>
    </source>
</evidence>
<feature type="region of interest" description="Disordered" evidence="5">
    <location>
        <begin position="933"/>
        <end position="1002"/>
    </location>
</feature>
<dbReference type="InterPro" id="IPR014150">
    <property type="entry name" value="Conjugal_tfr_TrbL"/>
</dbReference>
<dbReference type="EMBL" id="JAAQTL010000001">
    <property type="protein sequence ID" value="NID16415.1"/>
    <property type="molecule type" value="Genomic_DNA"/>
</dbReference>
<keyword evidence="4 6" id="KW-0472">Membrane</keyword>
<feature type="transmembrane region" description="Helical" evidence="6">
    <location>
        <begin position="220"/>
        <end position="243"/>
    </location>
</feature>
<feature type="region of interest" description="Disordered" evidence="5">
    <location>
        <begin position="712"/>
        <end position="741"/>
    </location>
</feature>
<accession>A0A7X5TQS5</accession>
<dbReference type="GO" id="GO:0030255">
    <property type="term" value="P:protein secretion by the type IV secretion system"/>
    <property type="evidence" value="ECO:0007669"/>
    <property type="project" value="InterPro"/>
</dbReference>
<proteinExistence type="predicted"/>
<feature type="region of interest" description="Disordered" evidence="5">
    <location>
        <begin position="779"/>
        <end position="814"/>
    </location>
</feature>
<evidence type="ECO:0000256" key="1">
    <source>
        <dbReference type="ARBA" id="ARBA00004141"/>
    </source>
</evidence>
<feature type="transmembrane region" description="Helical" evidence="6">
    <location>
        <begin position="83"/>
        <end position="101"/>
    </location>
</feature>
<evidence type="ECO:0000313" key="7">
    <source>
        <dbReference type="EMBL" id="NID16415.1"/>
    </source>
</evidence>
<comment type="caution">
    <text evidence="7">The sequence shown here is derived from an EMBL/GenBank/DDBJ whole genome shotgun (WGS) entry which is preliminary data.</text>
</comment>
<keyword evidence="2 6" id="KW-0812">Transmembrane</keyword>
<comment type="subcellular location">
    <subcellularLocation>
        <location evidence="1">Membrane</location>
        <topology evidence="1">Multi-pass membrane protein</topology>
    </subcellularLocation>
</comment>
<dbReference type="AlphaFoldDB" id="A0A7X5TQS5"/>
<feature type="compositionally biased region" description="Polar residues" evidence="5">
    <location>
        <begin position="332"/>
        <end position="345"/>
    </location>
</feature>
<dbReference type="RefSeq" id="WP_166700051.1">
    <property type="nucleotide sequence ID" value="NZ_JAAQTL010000001.1"/>
</dbReference>
<evidence type="ECO:0000313" key="8">
    <source>
        <dbReference type="Proteomes" id="UP000518878"/>
    </source>
</evidence>
<feature type="compositionally biased region" description="Polar residues" evidence="5">
    <location>
        <begin position="779"/>
        <end position="793"/>
    </location>
</feature>
<dbReference type="Proteomes" id="UP000518878">
    <property type="component" value="Unassembled WGS sequence"/>
</dbReference>
<sequence>MYLSLRIRVALATILWLFVLPVASADEFVDTRDVVGHAMRMFTSSSLSDTILTAAKSLFVSLAAISLVWTMAALILRQDIGELLMELLRFIIVSGTFYWLLVNASTHQGGGGFVEDITASFLQMANDDASNPSTELIVSKGNDVMSRGLTVFYAVVMEAGEGSDADRLLTGLMGLAILCICAVLAAQFLLALVMAWVLGYAGIFLLGFGGARWTSPIAINFYKHVVAVGAALLVLSFIGKIAAKLLTELKYKSPSVSDTLVTFPYLGLMLAVSILMVILSLKLPQLIYTLVTGSTLGLYAGSASAAGTAIGAASSSVMAAAAGRFPDGGSPSRGSASEATTSYRTDSVMDAVHRSAITSGGMSDPFHATGSSDPFGVTRSQDPHRAPGGGSVFSRTQGAGEDLPSRFVSSTLVRDSSHVAGVDTGPASAVPSATAEPGAHLVRHANTASQGRLEPSFAGVAAGQYVDAPQANGTNHTYSRLRPVADEEVARQHESVMAAIEGGKEPLDMPRISEQVGSARQDTMPDDAKTGLHISTSAPEETMDLSTSHLSPAGAVEMPRIDEQIDNARQDTTLDDGRMGLHAGTPAPDDTVSLSASHLSPAGAVDMPRIDEQVDNARQGTTLDDGRTGLYTGASVPEGTVNLSMSQLFPAGAVDMPRIDEQVGSARQDTTLDDAKTGFHASTSAPENTVSLSASHLSPAGAVEMPRIDEQADNARQDTTPDDAKTGLHISTSAPENTMNLPTSHLSPAGALDISASHHLSNGMTEGGMADMVSNEATQANAQPRQATASMPTKTEDVTGKSARLADSGQDLDTGTSCVAGQVSEGQRETLVDASGAELATTPRDTSGFPSSGSTAHDAIDAMWSPIEHRHTARPGATNDGHVQGRSNDARQSAMVASTSPPIGTVIQGDMKPVASVRDEGVDVLPGAAVLPATPVTGVHDEHTGMPEASEPDSPRQRPGKPHLRSRGDEQSTSPLSLPLDAVPPDGRLSMQDDKPPSGEPA</sequence>
<reference evidence="7 8" key="1">
    <citation type="journal article" date="2006" name="Int. J. Syst. Evol. Microbiol.">
        <title>Dyella yeojuensis sp. nov., isolated from greenhouse soil in Korea.</title>
        <authorList>
            <person name="Kim B.Y."/>
            <person name="Weon H.Y."/>
            <person name="Lee K.H."/>
            <person name="Seok S.J."/>
            <person name="Kwon S.W."/>
            <person name="Go S.J."/>
            <person name="Stackebrandt E."/>
        </authorList>
    </citation>
    <scope>NUCLEOTIDE SEQUENCE [LARGE SCALE GENOMIC DNA]</scope>
    <source>
        <strain evidence="7 8">DSM 17673</strain>
    </source>
</reference>
<feature type="compositionally biased region" description="Polar residues" evidence="5">
    <location>
        <begin position="729"/>
        <end position="741"/>
    </location>
</feature>
<feature type="transmembrane region" description="Helical" evidence="6">
    <location>
        <begin position="175"/>
        <end position="208"/>
    </location>
</feature>
<feature type="compositionally biased region" description="Polar residues" evidence="5">
    <location>
        <begin position="885"/>
        <end position="902"/>
    </location>
</feature>
<gene>
    <name evidence="7" type="primary">trbL</name>
    <name evidence="7" type="ORF">HBF32_13175</name>
</gene>
<name>A0A7X5TQS5_9GAMM</name>
<dbReference type="Pfam" id="PF04610">
    <property type="entry name" value="TrbL"/>
    <property type="match status" value="1"/>
</dbReference>
<evidence type="ECO:0000256" key="4">
    <source>
        <dbReference type="ARBA" id="ARBA00023136"/>
    </source>
</evidence>
<dbReference type="NCBIfam" id="TIGR02783">
    <property type="entry name" value="TrbL_P"/>
    <property type="match status" value="1"/>
</dbReference>